<feature type="domain" description="N-acetylmuramidase" evidence="2">
    <location>
        <begin position="77"/>
        <end position="248"/>
    </location>
</feature>
<proteinExistence type="predicted"/>
<name>A0A831ST80_PROAE</name>
<evidence type="ECO:0000259" key="1">
    <source>
        <dbReference type="Pfam" id="PF01471"/>
    </source>
</evidence>
<reference evidence="3" key="1">
    <citation type="journal article" date="2020" name="mSystems">
        <title>Genome- and Community-Level Interaction Insights into Carbon Utilization and Element Cycling Functions of Hydrothermarchaeota in Hydrothermal Sediment.</title>
        <authorList>
            <person name="Zhou Z."/>
            <person name="Liu Y."/>
            <person name="Xu W."/>
            <person name="Pan J."/>
            <person name="Luo Z.H."/>
            <person name="Li M."/>
        </authorList>
    </citation>
    <scope>NUCLEOTIDE SEQUENCE [LARGE SCALE GENOMIC DNA]</scope>
    <source>
        <strain evidence="3">SpSt-1181</strain>
    </source>
</reference>
<dbReference type="Proteomes" id="UP000886335">
    <property type="component" value="Unassembled WGS sequence"/>
</dbReference>
<dbReference type="InterPro" id="IPR024408">
    <property type="entry name" value="Muramidase"/>
</dbReference>
<gene>
    <name evidence="3" type="ORF">ENN50_02830</name>
</gene>
<dbReference type="EMBL" id="DSBW01000067">
    <property type="protein sequence ID" value="HED30628.1"/>
    <property type="molecule type" value="Genomic_DNA"/>
</dbReference>
<dbReference type="InterPro" id="IPR036365">
    <property type="entry name" value="PGBD-like_sf"/>
</dbReference>
<accession>A0A831ST80</accession>
<evidence type="ECO:0000259" key="2">
    <source>
        <dbReference type="Pfam" id="PF11860"/>
    </source>
</evidence>
<comment type="caution">
    <text evidence="3">The sequence shown here is derived from an EMBL/GenBank/DDBJ whole genome shotgun (WGS) entry which is preliminary data.</text>
</comment>
<dbReference type="Pfam" id="PF11860">
    <property type="entry name" value="Muramidase"/>
    <property type="match status" value="1"/>
</dbReference>
<feature type="domain" description="Peptidoglycan binding-like" evidence="1">
    <location>
        <begin position="2"/>
        <end position="46"/>
    </location>
</feature>
<sequence>MLAEAGLQVSIDGRFGPRTDHALKSFQTAEGLVVDGIAGEKTWTTLFLQHPALLRRITSRYLQEDDIREAAGMLGVELAVMKAVSEVMSQGPGFIVDHPRIFFEGHVFWNELKKRGTDPMTKQRGNENILYPGPDGTGYSGGMEEYIRLEQAKSIDEEAALRSVSWGIYQLMGYEAEELGYHDVYEFADRMYKHEREHLRALIFFLEKKKLVHILHLKDWRAFVQALNGPGYEKKRTHVRLARAYEHYA</sequence>
<dbReference type="AlphaFoldDB" id="A0A831ST80"/>
<dbReference type="SUPFAM" id="SSF47090">
    <property type="entry name" value="PGBD-like"/>
    <property type="match status" value="1"/>
</dbReference>
<dbReference type="InterPro" id="IPR036366">
    <property type="entry name" value="PGBDSf"/>
</dbReference>
<evidence type="ECO:0000313" key="3">
    <source>
        <dbReference type="EMBL" id="HED30628.1"/>
    </source>
</evidence>
<dbReference type="Gene3D" id="1.10.101.10">
    <property type="entry name" value="PGBD-like superfamily/PGBD"/>
    <property type="match status" value="1"/>
</dbReference>
<dbReference type="InterPro" id="IPR002477">
    <property type="entry name" value="Peptidoglycan-bd-like"/>
</dbReference>
<protein>
    <submittedName>
        <fullName evidence="3">DUF3380 domain-containing protein</fullName>
    </submittedName>
</protein>
<organism evidence="3">
    <name type="scientific">Prosthecochloris aestuarii</name>
    <dbReference type="NCBI Taxonomy" id="1102"/>
    <lineage>
        <taxon>Bacteria</taxon>
        <taxon>Pseudomonadati</taxon>
        <taxon>Chlorobiota</taxon>
        <taxon>Chlorobiia</taxon>
        <taxon>Chlorobiales</taxon>
        <taxon>Chlorobiaceae</taxon>
        <taxon>Prosthecochloris</taxon>
    </lineage>
</organism>
<dbReference type="Pfam" id="PF01471">
    <property type="entry name" value="PG_binding_1"/>
    <property type="match status" value="1"/>
</dbReference>